<dbReference type="InterPro" id="IPR042233">
    <property type="entry name" value="Cell_div_ZapA_N"/>
</dbReference>
<dbReference type="InterPro" id="IPR007838">
    <property type="entry name" value="Cell_div_ZapA-like"/>
</dbReference>
<feature type="region of interest" description="Disordered" evidence="10">
    <location>
        <begin position="66"/>
        <end position="98"/>
    </location>
</feature>
<comment type="subcellular location">
    <subcellularLocation>
        <location evidence="1">Cytoplasm</location>
    </subcellularLocation>
</comment>
<feature type="compositionally biased region" description="Basic and acidic residues" evidence="10">
    <location>
        <begin position="66"/>
        <end position="81"/>
    </location>
</feature>
<dbReference type="GO" id="GO:0000921">
    <property type="term" value="P:septin ring assembly"/>
    <property type="evidence" value="ECO:0007669"/>
    <property type="project" value="TreeGrafter"/>
</dbReference>
<protein>
    <recommendedName>
        <fullName evidence="2">Cell division protein ZapA</fullName>
    </recommendedName>
    <alternativeName>
        <fullName evidence="9">Z ring-associated protein ZapA</fullName>
    </alternativeName>
</protein>
<evidence type="ECO:0000256" key="10">
    <source>
        <dbReference type="SAM" id="MobiDB-lite"/>
    </source>
</evidence>
<gene>
    <name evidence="11" type="ORF">NIDE3725</name>
</gene>
<dbReference type="eggNOG" id="COG3027">
    <property type="taxonomic scope" value="Bacteria"/>
</dbReference>
<keyword evidence="4 11" id="KW-0132">Cell division</keyword>
<organism evidence="11 12">
    <name type="scientific">Nitrospira defluvii</name>
    <dbReference type="NCBI Taxonomy" id="330214"/>
    <lineage>
        <taxon>Bacteria</taxon>
        <taxon>Pseudomonadati</taxon>
        <taxon>Nitrospirota</taxon>
        <taxon>Nitrospiria</taxon>
        <taxon>Nitrospirales</taxon>
        <taxon>Nitrospiraceae</taxon>
        <taxon>Nitrospira</taxon>
    </lineage>
</organism>
<name>D8P7Q7_9BACT</name>
<feature type="compositionally biased region" description="Polar residues" evidence="10">
    <location>
        <begin position="88"/>
        <end position="98"/>
    </location>
</feature>
<dbReference type="HOGENOM" id="CLU_116623_2_0_0"/>
<sequence>MTKTIDVEIYGQRYSITGEADESYVKQLADMVDRQMKQVAAGMRSATPAKLAVLAAFNLAHELMESERKSRQGEADADRRVASLMESIDQQMPSILSR</sequence>
<dbReference type="GO" id="GO:0000917">
    <property type="term" value="P:division septum assembly"/>
    <property type="evidence" value="ECO:0007669"/>
    <property type="project" value="UniProtKB-KW"/>
</dbReference>
<dbReference type="Pfam" id="PF05164">
    <property type="entry name" value="ZapA"/>
    <property type="match status" value="1"/>
</dbReference>
<keyword evidence="12" id="KW-1185">Reference proteome</keyword>
<dbReference type="Gene3D" id="1.20.5.50">
    <property type="match status" value="1"/>
</dbReference>
<dbReference type="EMBL" id="FP929003">
    <property type="protein sequence ID" value="CBK43403.1"/>
    <property type="molecule type" value="Genomic_DNA"/>
</dbReference>
<evidence type="ECO:0000256" key="8">
    <source>
        <dbReference type="ARBA" id="ARBA00026068"/>
    </source>
</evidence>
<evidence type="ECO:0000256" key="6">
    <source>
        <dbReference type="ARBA" id="ARBA00023306"/>
    </source>
</evidence>
<evidence type="ECO:0000256" key="2">
    <source>
        <dbReference type="ARBA" id="ARBA00015195"/>
    </source>
</evidence>
<dbReference type="STRING" id="330214.NIDE3725"/>
<dbReference type="SUPFAM" id="SSF102829">
    <property type="entry name" value="Cell division protein ZapA-like"/>
    <property type="match status" value="1"/>
</dbReference>
<accession>D8P7Q7</accession>
<keyword evidence="5" id="KW-0717">Septation</keyword>
<evidence type="ECO:0000313" key="12">
    <source>
        <dbReference type="Proteomes" id="UP000001660"/>
    </source>
</evidence>
<evidence type="ECO:0000256" key="3">
    <source>
        <dbReference type="ARBA" id="ARBA00022490"/>
    </source>
</evidence>
<dbReference type="GO" id="GO:0032153">
    <property type="term" value="C:cell division site"/>
    <property type="evidence" value="ECO:0007669"/>
    <property type="project" value="TreeGrafter"/>
</dbReference>
<comment type="function">
    <text evidence="7">Activator of cell division through the inhibition of FtsZ GTPase activity, therefore promoting FtsZ assembly into bundles of protofilaments necessary for the formation of the division Z ring. It is recruited early at mid-cell but it is not essential for cell division.</text>
</comment>
<dbReference type="GO" id="GO:0030428">
    <property type="term" value="C:cell septum"/>
    <property type="evidence" value="ECO:0007669"/>
    <property type="project" value="TreeGrafter"/>
</dbReference>
<evidence type="ECO:0000256" key="1">
    <source>
        <dbReference type="ARBA" id="ARBA00004496"/>
    </source>
</evidence>
<dbReference type="GO" id="GO:0005829">
    <property type="term" value="C:cytosol"/>
    <property type="evidence" value="ECO:0007669"/>
    <property type="project" value="TreeGrafter"/>
</dbReference>
<reference evidence="11 12" key="1">
    <citation type="journal article" date="2010" name="Proc. Natl. Acad. Sci. U.S.A.">
        <title>A Nitrospira metagenome illuminates the physiology and evolution of globally important nitrite-oxidizing bacteria.</title>
        <authorList>
            <person name="Lucker S."/>
            <person name="Wagner M."/>
            <person name="Maixner F."/>
            <person name="Pelletier E."/>
            <person name="Koch H."/>
            <person name="Vacherie B."/>
            <person name="Rattei T."/>
            <person name="Sinninghe Damste J."/>
            <person name="Spieck E."/>
            <person name="Le Paslier D."/>
            <person name="Daims H."/>
        </authorList>
    </citation>
    <scope>NUCLEOTIDE SEQUENCE [LARGE SCALE GENOMIC DNA]</scope>
</reference>
<dbReference type="GO" id="GO:0043093">
    <property type="term" value="P:FtsZ-dependent cytokinesis"/>
    <property type="evidence" value="ECO:0007669"/>
    <property type="project" value="TreeGrafter"/>
</dbReference>
<dbReference type="KEGG" id="nde:NIDE3725"/>
<proteinExistence type="predicted"/>
<evidence type="ECO:0000313" key="11">
    <source>
        <dbReference type="EMBL" id="CBK43403.1"/>
    </source>
</evidence>
<keyword evidence="3" id="KW-0963">Cytoplasm</keyword>
<dbReference type="PANTHER" id="PTHR34981:SF1">
    <property type="entry name" value="CELL DIVISION PROTEIN ZAPA"/>
    <property type="match status" value="1"/>
</dbReference>
<evidence type="ECO:0000256" key="4">
    <source>
        <dbReference type="ARBA" id="ARBA00022618"/>
    </source>
</evidence>
<comment type="subunit">
    <text evidence="8">Homodimer. Interacts with FtsZ.</text>
</comment>
<keyword evidence="6" id="KW-0131">Cell cycle</keyword>
<dbReference type="InterPro" id="IPR036192">
    <property type="entry name" value="Cell_div_ZapA-like_sf"/>
</dbReference>
<dbReference type="AlphaFoldDB" id="D8P7Q7"/>
<dbReference type="Gene3D" id="3.30.160.880">
    <property type="entry name" value="Cell division protein ZapA protomer, N-terminal domain"/>
    <property type="match status" value="1"/>
</dbReference>
<evidence type="ECO:0000256" key="5">
    <source>
        <dbReference type="ARBA" id="ARBA00023210"/>
    </source>
</evidence>
<evidence type="ECO:0000256" key="9">
    <source>
        <dbReference type="ARBA" id="ARBA00033158"/>
    </source>
</evidence>
<dbReference type="PANTHER" id="PTHR34981">
    <property type="entry name" value="CELL DIVISION PROTEIN ZAPA"/>
    <property type="match status" value="1"/>
</dbReference>
<dbReference type="Proteomes" id="UP000001660">
    <property type="component" value="Chromosome"/>
</dbReference>
<evidence type="ECO:0000256" key="7">
    <source>
        <dbReference type="ARBA" id="ARBA00024910"/>
    </source>
</evidence>